<feature type="transmembrane region" description="Helical" evidence="5">
    <location>
        <begin position="327"/>
        <end position="345"/>
    </location>
</feature>
<keyword evidence="4 5" id="KW-0472">Membrane</keyword>
<feature type="transmembrane region" description="Helical" evidence="5">
    <location>
        <begin position="430"/>
        <end position="450"/>
    </location>
</feature>
<comment type="subcellular location">
    <subcellularLocation>
        <location evidence="1">Membrane</location>
        <topology evidence="1">Multi-pass membrane protein</topology>
    </subcellularLocation>
</comment>
<dbReference type="PROSITE" id="PS50850">
    <property type="entry name" value="MFS"/>
    <property type="match status" value="1"/>
</dbReference>
<dbReference type="GO" id="GO:0016020">
    <property type="term" value="C:membrane"/>
    <property type="evidence" value="ECO:0007669"/>
    <property type="project" value="UniProtKB-SubCell"/>
</dbReference>
<feature type="transmembrane region" description="Helical" evidence="5">
    <location>
        <begin position="12"/>
        <end position="30"/>
    </location>
</feature>
<dbReference type="PANTHER" id="PTHR21576">
    <property type="entry name" value="UNCHARACTERIZED NODULIN-LIKE PROTEIN"/>
    <property type="match status" value="1"/>
</dbReference>
<evidence type="ECO:0000259" key="6">
    <source>
        <dbReference type="PROSITE" id="PS50850"/>
    </source>
</evidence>
<feature type="transmembrane region" description="Helical" evidence="5">
    <location>
        <begin position="76"/>
        <end position="93"/>
    </location>
</feature>
<feature type="transmembrane region" description="Helical" evidence="5">
    <location>
        <begin position="262"/>
        <end position="281"/>
    </location>
</feature>
<sequence>MAASRERVLQVMALVVGCLGMGIAGTIFAFNSYFNAVKKTFNYTQSEMEIISSMGNFGIAIGIPAGLTSERFGGRVTSFVALLLTAAAFFLAFSTTYSKKFYSTDGGAALQDLFFFVSGFGAIFTYMAAMTTNCLNFSDRHRGKVIGLLDAFFSAGPAVMALAYGSFFVKGHVHDEENQDLRGFYLTSAIAFIVINFLGIIFLGRYGEGEIVSTQTFDSTNTLVTNAADSNPQPEKKKRINPDASDEDVTGKKLFCQFDFQYLLWAYILCASLQLTFQMNITTFLKSSHLEEHSTLFTTLTFVSGTIAKFVIGFLSDVIVERVPRVVVILVTTLFQTGVLVLCIFKGDTYFVLMLALWLVGISNGATWCLTPVMTSEFFGMKFFGRNWGFMMIGVAFVGLAVQKVFGALYDNEIHEPGVTDCYGLHCFRWSFAVMAVLSLCSVLLYVGLLERRLQLRKMRRDKEMESKQIPADGDFSQVR</sequence>
<evidence type="ECO:0000256" key="2">
    <source>
        <dbReference type="ARBA" id="ARBA00022692"/>
    </source>
</evidence>
<dbReference type="EMBL" id="JACVVK020000039">
    <property type="protein sequence ID" value="KAK7500131.1"/>
    <property type="molecule type" value="Genomic_DNA"/>
</dbReference>
<dbReference type="InterPro" id="IPR036259">
    <property type="entry name" value="MFS_trans_sf"/>
</dbReference>
<dbReference type="Pfam" id="PF07690">
    <property type="entry name" value="MFS_1"/>
    <property type="match status" value="1"/>
</dbReference>
<evidence type="ECO:0000313" key="8">
    <source>
        <dbReference type="Proteomes" id="UP001519460"/>
    </source>
</evidence>
<dbReference type="InterPro" id="IPR020846">
    <property type="entry name" value="MFS_dom"/>
</dbReference>
<evidence type="ECO:0000256" key="5">
    <source>
        <dbReference type="SAM" id="Phobius"/>
    </source>
</evidence>
<evidence type="ECO:0000256" key="1">
    <source>
        <dbReference type="ARBA" id="ARBA00004141"/>
    </source>
</evidence>
<gene>
    <name evidence="7" type="ORF">BaRGS_00008678</name>
</gene>
<feature type="transmembrane region" description="Helical" evidence="5">
    <location>
        <begin position="390"/>
        <end position="410"/>
    </location>
</feature>
<feature type="transmembrane region" description="Helical" evidence="5">
    <location>
        <begin position="145"/>
        <end position="164"/>
    </location>
</feature>
<accession>A0ABD0LLK1</accession>
<dbReference type="AlphaFoldDB" id="A0ABD0LLK1"/>
<evidence type="ECO:0000256" key="4">
    <source>
        <dbReference type="ARBA" id="ARBA00023136"/>
    </source>
</evidence>
<dbReference type="PANTHER" id="PTHR21576:SF158">
    <property type="entry name" value="RIBOSOMAL RNA-PROCESSING PROTEIN 12-LIKE CONSERVED DOMAIN-CONTAINING PROTEIN"/>
    <property type="match status" value="1"/>
</dbReference>
<keyword evidence="3 5" id="KW-1133">Transmembrane helix</keyword>
<dbReference type="Gene3D" id="1.20.1250.20">
    <property type="entry name" value="MFS general substrate transporter like domains"/>
    <property type="match status" value="2"/>
</dbReference>
<feature type="transmembrane region" description="Helical" evidence="5">
    <location>
        <begin position="351"/>
        <end position="370"/>
    </location>
</feature>
<reference evidence="7 8" key="1">
    <citation type="journal article" date="2023" name="Sci. Data">
        <title>Genome assembly of the Korean intertidal mud-creeper Batillaria attramentaria.</title>
        <authorList>
            <person name="Patra A.K."/>
            <person name="Ho P.T."/>
            <person name="Jun S."/>
            <person name="Lee S.J."/>
            <person name="Kim Y."/>
            <person name="Won Y.J."/>
        </authorList>
    </citation>
    <scope>NUCLEOTIDE SEQUENCE [LARGE SCALE GENOMIC DNA]</scope>
    <source>
        <strain evidence="7">Wonlab-2016</strain>
    </source>
</reference>
<dbReference type="Proteomes" id="UP001519460">
    <property type="component" value="Unassembled WGS sequence"/>
</dbReference>
<feature type="transmembrane region" description="Helical" evidence="5">
    <location>
        <begin position="293"/>
        <end position="315"/>
    </location>
</feature>
<name>A0ABD0LLK1_9CAEN</name>
<feature type="transmembrane region" description="Helical" evidence="5">
    <location>
        <begin position="113"/>
        <end position="133"/>
    </location>
</feature>
<dbReference type="PROSITE" id="PS51257">
    <property type="entry name" value="PROKAR_LIPOPROTEIN"/>
    <property type="match status" value="1"/>
</dbReference>
<feature type="transmembrane region" description="Helical" evidence="5">
    <location>
        <begin position="50"/>
        <end position="69"/>
    </location>
</feature>
<dbReference type="InterPro" id="IPR011701">
    <property type="entry name" value="MFS"/>
</dbReference>
<proteinExistence type="predicted"/>
<protein>
    <recommendedName>
        <fullName evidence="6">Major facilitator superfamily (MFS) profile domain-containing protein</fullName>
    </recommendedName>
</protein>
<dbReference type="SUPFAM" id="SSF103473">
    <property type="entry name" value="MFS general substrate transporter"/>
    <property type="match status" value="1"/>
</dbReference>
<keyword evidence="8" id="KW-1185">Reference proteome</keyword>
<feature type="domain" description="Major facilitator superfamily (MFS) profile" evidence="6">
    <location>
        <begin position="10"/>
        <end position="454"/>
    </location>
</feature>
<keyword evidence="2 5" id="KW-0812">Transmembrane</keyword>
<organism evidence="7 8">
    <name type="scientific">Batillaria attramentaria</name>
    <dbReference type="NCBI Taxonomy" id="370345"/>
    <lineage>
        <taxon>Eukaryota</taxon>
        <taxon>Metazoa</taxon>
        <taxon>Spiralia</taxon>
        <taxon>Lophotrochozoa</taxon>
        <taxon>Mollusca</taxon>
        <taxon>Gastropoda</taxon>
        <taxon>Caenogastropoda</taxon>
        <taxon>Sorbeoconcha</taxon>
        <taxon>Cerithioidea</taxon>
        <taxon>Batillariidae</taxon>
        <taxon>Batillaria</taxon>
    </lineage>
</organism>
<feature type="transmembrane region" description="Helical" evidence="5">
    <location>
        <begin position="184"/>
        <end position="203"/>
    </location>
</feature>
<evidence type="ECO:0000256" key="3">
    <source>
        <dbReference type="ARBA" id="ARBA00022989"/>
    </source>
</evidence>
<evidence type="ECO:0000313" key="7">
    <source>
        <dbReference type="EMBL" id="KAK7500131.1"/>
    </source>
</evidence>
<comment type="caution">
    <text evidence="7">The sequence shown here is derived from an EMBL/GenBank/DDBJ whole genome shotgun (WGS) entry which is preliminary data.</text>
</comment>